<feature type="transmembrane region" description="Helical" evidence="6">
    <location>
        <begin position="79"/>
        <end position="100"/>
    </location>
</feature>
<dbReference type="AlphaFoldDB" id="A0A6P0CFX7"/>
<keyword evidence="5 6" id="KW-0472">Membrane</keyword>
<dbReference type="PANTHER" id="PTHR30250:SF11">
    <property type="entry name" value="O-ANTIGEN TRANSPORTER-RELATED"/>
    <property type="match status" value="1"/>
</dbReference>
<evidence type="ECO:0000256" key="1">
    <source>
        <dbReference type="ARBA" id="ARBA00004651"/>
    </source>
</evidence>
<reference evidence="7 8" key="1">
    <citation type="submission" date="2020-01" db="EMBL/GenBank/DDBJ databases">
        <title>Sulfitobacter sediminilitoris sp. nov., isolated from a tidal flat.</title>
        <authorList>
            <person name="Park S."/>
            <person name="Yoon J.-H."/>
        </authorList>
    </citation>
    <scope>NUCLEOTIDE SEQUENCE [LARGE SCALE GENOMIC DNA]</scope>
    <source>
        <strain evidence="7 8">JBTF-M27</strain>
    </source>
</reference>
<sequence length="418" mass="44693">MFKQFLNTSSVSVIGLALALAVNVLLARTLAVEQFGLFSFAITTAYFLSVPVSGGIPFLLTREIAGAMHEGNYSVINRVICATTLWVMVSSSVVIAGIFALNSVVEWRTGEIITFAIFILPLLGITAICNGILKGIGRPAIAEAASRIIPPIVMISGMSLLWYLATATAMMGVFLQIASFTLVSIISVWLVNLYVPKRINVEYPDTASLGTWGKALFSLTAINGISMFGAQVAIIVLGILGNQDQVAFFRVAERGAQLVNFPMLFINAILGPHIVRTLRDGDLDDLHKIARTAARMTAASSAPVALTLIFFGKPLIALTFGPNYVDQAYLPLVVMCGAQFVSATLGSVGMFLIFAGHEKLHIWVQLLAALATTIALVSLVGKYQAFGGALAMSIGLLLLNIFLAVLVRRKLGFRPGIL</sequence>
<gene>
    <name evidence="7" type="ORF">GV827_22240</name>
</gene>
<feature type="transmembrane region" description="Helical" evidence="6">
    <location>
        <begin position="296"/>
        <end position="316"/>
    </location>
</feature>
<evidence type="ECO:0000256" key="2">
    <source>
        <dbReference type="ARBA" id="ARBA00022475"/>
    </source>
</evidence>
<dbReference type="GO" id="GO:0005886">
    <property type="term" value="C:plasma membrane"/>
    <property type="evidence" value="ECO:0007669"/>
    <property type="project" value="UniProtKB-SubCell"/>
</dbReference>
<feature type="transmembrane region" description="Helical" evidence="6">
    <location>
        <begin position="216"/>
        <end position="239"/>
    </location>
</feature>
<dbReference type="EMBL" id="JAABNT010000037">
    <property type="protein sequence ID" value="NEK25091.1"/>
    <property type="molecule type" value="Genomic_DNA"/>
</dbReference>
<feature type="transmembrane region" description="Helical" evidence="6">
    <location>
        <begin position="37"/>
        <end position="59"/>
    </location>
</feature>
<feature type="transmembrane region" description="Helical" evidence="6">
    <location>
        <begin position="112"/>
        <end position="133"/>
    </location>
</feature>
<feature type="transmembrane region" description="Helical" evidence="6">
    <location>
        <begin position="362"/>
        <end position="380"/>
    </location>
</feature>
<feature type="transmembrane region" description="Helical" evidence="6">
    <location>
        <begin position="171"/>
        <end position="195"/>
    </location>
</feature>
<dbReference type="RefSeq" id="WP_164356366.1">
    <property type="nucleotide sequence ID" value="NZ_JAABNT010000037.1"/>
</dbReference>
<keyword evidence="8" id="KW-1185">Reference proteome</keyword>
<keyword evidence="2" id="KW-1003">Cell membrane</keyword>
<feature type="transmembrane region" description="Helical" evidence="6">
    <location>
        <begin position="145"/>
        <end position="165"/>
    </location>
</feature>
<accession>A0A6P0CFX7</accession>
<evidence type="ECO:0000313" key="8">
    <source>
        <dbReference type="Proteomes" id="UP000468591"/>
    </source>
</evidence>
<keyword evidence="3 6" id="KW-0812">Transmembrane</keyword>
<evidence type="ECO:0000313" key="7">
    <source>
        <dbReference type="EMBL" id="NEK25091.1"/>
    </source>
</evidence>
<feature type="transmembrane region" description="Helical" evidence="6">
    <location>
        <begin position="386"/>
        <end position="407"/>
    </location>
</feature>
<evidence type="ECO:0000256" key="3">
    <source>
        <dbReference type="ARBA" id="ARBA00022692"/>
    </source>
</evidence>
<evidence type="ECO:0000256" key="5">
    <source>
        <dbReference type="ARBA" id="ARBA00023136"/>
    </source>
</evidence>
<feature type="transmembrane region" description="Helical" evidence="6">
    <location>
        <begin position="328"/>
        <end position="355"/>
    </location>
</feature>
<proteinExistence type="predicted"/>
<dbReference type="PANTHER" id="PTHR30250">
    <property type="entry name" value="PST FAMILY PREDICTED COLANIC ACID TRANSPORTER"/>
    <property type="match status" value="1"/>
</dbReference>
<dbReference type="InterPro" id="IPR050833">
    <property type="entry name" value="Poly_Biosynth_Transport"/>
</dbReference>
<comment type="caution">
    <text evidence="7">The sequence shown here is derived from an EMBL/GenBank/DDBJ whole genome shotgun (WGS) entry which is preliminary data.</text>
</comment>
<protein>
    <submittedName>
        <fullName evidence="7">Oligosaccharide flippase family protein</fullName>
    </submittedName>
</protein>
<dbReference type="InterPro" id="IPR002797">
    <property type="entry name" value="Polysacc_synth"/>
</dbReference>
<organism evidence="7 8">
    <name type="scientific">Sulfitobacter sediminilitoris</name>
    <dbReference type="NCBI Taxonomy" id="2698830"/>
    <lineage>
        <taxon>Bacteria</taxon>
        <taxon>Pseudomonadati</taxon>
        <taxon>Pseudomonadota</taxon>
        <taxon>Alphaproteobacteria</taxon>
        <taxon>Rhodobacterales</taxon>
        <taxon>Roseobacteraceae</taxon>
        <taxon>Sulfitobacter</taxon>
    </lineage>
</organism>
<dbReference type="Pfam" id="PF01943">
    <property type="entry name" value="Polysacc_synt"/>
    <property type="match status" value="1"/>
</dbReference>
<evidence type="ECO:0000256" key="4">
    <source>
        <dbReference type="ARBA" id="ARBA00022989"/>
    </source>
</evidence>
<name>A0A6P0CFX7_9RHOB</name>
<dbReference type="Proteomes" id="UP000468591">
    <property type="component" value="Unassembled WGS sequence"/>
</dbReference>
<keyword evidence="4 6" id="KW-1133">Transmembrane helix</keyword>
<evidence type="ECO:0000256" key="6">
    <source>
        <dbReference type="SAM" id="Phobius"/>
    </source>
</evidence>
<feature type="transmembrane region" description="Helical" evidence="6">
    <location>
        <begin position="259"/>
        <end position="275"/>
    </location>
</feature>
<comment type="subcellular location">
    <subcellularLocation>
        <location evidence="1">Cell membrane</location>
        <topology evidence="1">Multi-pass membrane protein</topology>
    </subcellularLocation>
</comment>